<gene>
    <name evidence="1" type="ORF">HHT355_0883</name>
</gene>
<sequence>MVGILSIDFDYFLDVCIKERDIYFPDGSDEIPKDKLALMWEERYKKYPKLKEIGVIKEFYLLKSFLQNLKISKDNIHKSDTHKDIKKLINRIPINKQLYIVNIDFHHDYYHYYRGEDIYNCGNWLRRVIEDRPDTKIKWIRREDSQLYSLEGIFPFEHTTDIKSIFNDKFEYIFICKSPEWSPPHLIDKYEELAHILVNKKIA</sequence>
<evidence type="ECO:0000313" key="2">
    <source>
        <dbReference type="Proteomes" id="UP000236497"/>
    </source>
</evidence>
<dbReference type="AlphaFoldDB" id="A0A0H5SH23"/>
<proteinExistence type="predicted"/>
<organism evidence="1 2">
    <name type="scientific">Herbinix hemicellulosilytica</name>
    <dbReference type="NCBI Taxonomy" id="1564487"/>
    <lineage>
        <taxon>Bacteria</taxon>
        <taxon>Bacillati</taxon>
        <taxon>Bacillota</taxon>
        <taxon>Clostridia</taxon>
        <taxon>Lachnospirales</taxon>
        <taxon>Lachnospiraceae</taxon>
        <taxon>Herbinix</taxon>
    </lineage>
</organism>
<name>A0A0H5SH23_HERHM</name>
<keyword evidence="2" id="KW-1185">Reference proteome</keyword>
<reference evidence="1 2" key="1">
    <citation type="submission" date="2015-06" db="EMBL/GenBank/DDBJ databases">
        <authorList>
            <person name="Wibberg Daniel"/>
        </authorList>
    </citation>
    <scope>NUCLEOTIDE SEQUENCE [LARGE SCALE GENOMIC DNA]</scope>
    <source>
        <strain evidence="1 2">T3/55T</strain>
    </source>
</reference>
<protein>
    <submittedName>
        <fullName evidence="1">Uncharacterized protein</fullName>
    </submittedName>
</protein>
<dbReference type="EMBL" id="CVTD020000010">
    <property type="protein sequence ID" value="CRZ34086.1"/>
    <property type="molecule type" value="Genomic_DNA"/>
</dbReference>
<dbReference type="RefSeq" id="WP_103202200.1">
    <property type="nucleotide sequence ID" value="NZ_CVTD020000010.1"/>
</dbReference>
<evidence type="ECO:0000313" key="1">
    <source>
        <dbReference type="EMBL" id="CRZ34086.1"/>
    </source>
</evidence>
<dbReference type="Proteomes" id="UP000236497">
    <property type="component" value="Unassembled WGS sequence"/>
</dbReference>
<accession>A0A0H5SH23</accession>
<dbReference type="OrthoDB" id="1705985at2"/>